<feature type="compositionally biased region" description="Low complexity" evidence="1">
    <location>
        <begin position="152"/>
        <end position="164"/>
    </location>
</feature>
<name>A0AAD4H402_9FUNG</name>
<dbReference type="EMBL" id="JAAAIL010001186">
    <property type="protein sequence ID" value="KAG0271266.1"/>
    <property type="molecule type" value="Genomic_DNA"/>
</dbReference>
<evidence type="ECO:0000313" key="2">
    <source>
        <dbReference type="EMBL" id="KAG0271266.1"/>
    </source>
</evidence>
<keyword evidence="3" id="KW-1185">Reference proteome</keyword>
<proteinExistence type="predicted"/>
<dbReference type="Proteomes" id="UP001194580">
    <property type="component" value="Unassembled WGS sequence"/>
</dbReference>
<sequence>MYTTNNFRYLRISKHSVLPLNLLLSKDDLAWFNDYSFQEILTVLKPILLGQVELFNQGHITKRTINPVASSNSEDGLEDAGVLLGGEQSEDPDTKRTKRRNAAAERPQFGVRYGLRTHTPSERGGAVLIANKNLGFTRVKTEEDVALGNELGQGESNQSQGSSGRRTSMGLASLEGEAPVDDGGPVVIREEDESENLRVSDFQQGDERELDVAVDGDYQDESASQCRGASKRKSSGSATQGRAKGKRAKATNESHQLPSQSDQKPTLQVSYGAMKLHPQTLYIVVRSVDSGLPSLSSILPFTSPVESTRASDKKESTAAATITTETASSPQEDEDSLFPPGLDYFIDS</sequence>
<organism evidence="2 3">
    <name type="scientific">Linnemannia exigua</name>
    <dbReference type="NCBI Taxonomy" id="604196"/>
    <lineage>
        <taxon>Eukaryota</taxon>
        <taxon>Fungi</taxon>
        <taxon>Fungi incertae sedis</taxon>
        <taxon>Mucoromycota</taxon>
        <taxon>Mortierellomycotina</taxon>
        <taxon>Mortierellomycetes</taxon>
        <taxon>Mortierellales</taxon>
        <taxon>Mortierellaceae</taxon>
        <taxon>Linnemannia</taxon>
    </lineage>
</organism>
<accession>A0AAD4H402</accession>
<reference evidence="2" key="1">
    <citation type="journal article" date="2020" name="Fungal Divers.">
        <title>Resolving the Mortierellaceae phylogeny through synthesis of multi-gene phylogenetics and phylogenomics.</title>
        <authorList>
            <person name="Vandepol N."/>
            <person name="Liber J."/>
            <person name="Desiro A."/>
            <person name="Na H."/>
            <person name="Kennedy M."/>
            <person name="Barry K."/>
            <person name="Grigoriev I.V."/>
            <person name="Miller A.N."/>
            <person name="O'Donnell K."/>
            <person name="Stajich J.E."/>
            <person name="Bonito G."/>
        </authorList>
    </citation>
    <scope>NUCLEOTIDE SEQUENCE</scope>
    <source>
        <strain evidence="2">NRRL 28262</strain>
    </source>
</reference>
<dbReference type="AlphaFoldDB" id="A0AAD4H402"/>
<feature type="region of interest" description="Disordered" evidence="1">
    <location>
        <begin position="304"/>
        <end position="348"/>
    </location>
</feature>
<evidence type="ECO:0000256" key="1">
    <source>
        <dbReference type="SAM" id="MobiDB-lite"/>
    </source>
</evidence>
<feature type="compositionally biased region" description="Polar residues" evidence="1">
    <location>
        <begin position="251"/>
        <end position="265"/>
    </location>
</feature>
<evidence type="ECO:0000313" key="3">
    <source>
        <dbReference type="Proteomes" id="UP001194580"/>
    </source>
</evidence>
<gene>
    <name evidence="2" type="ORF">BGZ95_000937</name>
</gene>
<feature type="compositionally biased region" description="Low complexity" evidence="1">
    <location>
        <begin position="317"/>
        <end position="329"/>
    </location>
</feature>
<comment type="caution">
    <text evidence="2">The sequence shown here is derived from an EMBL/GenBank/DDBJ whole genome shotgun (WGS) entry which is preliminary data.</text>
</comment>
<feature type="region of interest" description="Disordered" evidence="1">
    <location>
        <begin position="67"/>
        <end position="108"/>
    </location>
</feature>
<protein>
    <submittedName>
        <fullName evidence="2">Uncharacterized protein</fullName>
    </submittedName>
</protein>
<feature type="region of interest" description="Disordered" evidence="1">
    <location>
        <begin position="148"/>
        <end position="265"/>
    </location>
</feature>